<name>A0A0V0SSS3_9BILA</name>
<evidence type="ECO:0000313" key="2">
    <source>
        <dbReference type="Proteomes" id="UP000055048"/>
    </source>
</evidence>
<keyword evidence="2" id="KW-1185">Reference proteome</keyword>
<evidence type="ECO:0000313" key="1">
    <source>
        <dbReference type="EMBL" id="KRX29805.1"/>
    </source>
</evidence>
<accession>A0A0V0SSS3</accession>
<gene>
    <name evidence="1" type="ORF">T05_7213</name>
</gene>
<reference evidence="1 2" key="1">
    <citation type="submission" date="2015-01" db="EMBL/GenBank/DDBJ databases">
        <title>Evolution of Trichinella species and genotypes.</title>
        <authorList>
            <person name="Korhonen P.K."/>
            <person name="Edoardo P."/>
            <person name="Giuseppe L.R."/>
            <person name="Gasser R.B."/>
        </authorList>
    </citation>
    <scope>NUCLEOTIDE SEQUENCE [LARGE SCALE GENOMIC DNA]</scope>
    <source>
        <strain evidence="1">ISS417</strain>
    </source>
</reference>
<dbReference type="AlphaFoldDB" id="A0A0V0SSS3"/>
<dbReference type="Proteomes" id="UP000055048">
    <property type="component" value="Unassembled WGS sequence"/>
</dbReference>
<dbReference type="EMBL" id="JYDJ01002967">
    <property type="protein sequence ID" value="KRX29805.1"/>
    <property type="molecule type" value="Genomic_DNA"/>
</dbReference>
<organism evidence="1 2">
    <name type="scientific">Trichinella murrelli</name>
    <dbReference type="NCBI Taxonomy" id="144512"/>
    <lineage>
        <taxon>Eukaryota</taxon>
        <taxon>Metazoa</taxon>
        <taxon>Ecdysozoa</taxon>
        <taxon>Nematoda</taxon>
        <taxon>Enoplea</taxon>
        <taxon>Dorylaimia</taxon>
        <taxon>Trichinellida</taxon>
        <taxon>Trichinellidae</taxon>
        <taxon>Trichinella</taxon>
    </lineage>
</organism>
<proteinExistence type="predicted"/>
<comment type="caution">
    <text evidence="1">The sequence shown here is derived from an EMBL/GenBank/DDBJ whole genome shotgun (WGS) entry which is preliminary data.</text>
</comment>
<sequence>MYCKLSLSIFLVQEKKFSVTVSSGKTLYSGI</sequence>
<protein>
    <submittedName>
        <fullName evidence="1">Uncharacterized protein</fullName>
    </submittedName>
</protein>